<comment type="caution">
    <text evidence="2">The sequence shown here is derived from an EMBL/GenBank/DDBJ whole genome shotgun (WGS) entry which is preliminary data.</text>
</comment>
<gene>
    <name evidence="2" type="ORF">CEUSTIGMA_g5404.t1</name>
</gene>
<feature type="compositionally biased region" description="Basic and acidic residues" evidence="1">
    <location>
        <begin position="173"/>
        <end position="186"/>
    </location>
</feature>
<protein>
    <submittedName>
        <fullName evidence="2">Uncharacterized protein</fullName>
    </submittedName>
</protein>
<keyword evidence="3" id="KW-1185">Reference proteome</keyword>
<name>A0A250X4Z8_9CHLO</name>
<proteinExistence type="predicted"/>
<evidence type="ECO:0000313" key="3">
    <source>
        <dbReference type="Proteomes" id="UP000232323"/>
    </source>
</evidence>
<feature type="region of interest" description="Disordered" evidence="1">
    <location>
        <begin position="173"/>
        <end position="205"/>
    </location>
</feature>
<organism evidence="2 3">
    <name type="scientific">Chlamydomonas eustigma</name>
    <dbReference type="NCBI Taxonomy" id="1157962"/>
    <lineage>
        <taxon>Eukaryota</taxon>
        <taxon>Viridiplantae</taxon>
        <taxon>Chlorophyta</taxon>
        <taxon>core chlorophytes</taxon>
        <taxon>Chlorophyceae</taxon>
        <taxon>CS clade</taxon>
        <taxon>Chlamydomonadales</taxon>
        <taxon>Chlamydomonadaceae</taxon>
        <taxon>Chlamydomonas</taxon>
    </lineage>
</organism>
<dbReference type="Proteomes" id="UP000232323">
    <property type="component" value="Unassembled WGS sequence"/>
</dbReference>
<sequence>MKIQSISCQQSCRSCKLVLKPGSYLPSMRSASCRGSQGKLFFRSELLKCYAEVAEEATSKTTTDQQHSSEDFAKAETPKSNEASTSATPSRIEKTMSGLDALLGVQPDVEKIKSANQAKWRAEIAPDGGEGNISPTALEKIAGAETTRVNSQVTPGSADIDAQMQKIVEKARKLAEKQAEAKKAETEGSPNTAAEVDTPGMNEVQ</sequence>
<dbReference type="EMBL" id="BEGY01000028">
    <property type="protein sequence ID" value="GAX77962.1"/>
    <property type="molecule type" value="Genomic_DNA"/>
</dbReference>
<dbReference type="AlphaFoldDB" id="A0A250X4Z8"/>
<feature type="compositionally biased region" description="Basic and acidic residues" evidence="1">
    <location>
        <begin position="67"/>
        <end position="79"/>
    </location>
</feature>
<feature type="region of interest" description="Disordered" evidence="1">
    <location>
        <begin position="57"/>
        <end position="92"/>
    </location>
</feature>
<evidence type="ECO:0000313" key="2">
    <source>
        <dbReference type="EMBL" id="GAX77962.1"/>
    </source>
</evidence>
<accession>A0A250X4Z8</accession>
<feature type="compositionally biased region" description="Polar residues" evidence="1">
    <location>
        <begin position="80"/>
        <end position="89"/>
    </location>
</feature>
<evidence type="ECO:0000256" key="1">
    <source>
        <dbReference type="SAM" id="MobiDB-lite"/>
    </source>
</evidence>
<reference evidence="2 3" key="1">
    <citation type="submission" date="2017-08" db="EMBL/GenBank/DDBJ databases">
        <title>Acidophilic green algal genome provides insights into adaptation to an acidic environment.</title>
        <authorList>
            <person name="Hirooka S."/>
            <person name="Hirose Y."/>
            <person name="Kanesaki Y."/>
            <person name="Higuchi S."/>
            <person name="Fujiwara T."/>
            <person name="Onuma R."/>
            <person name="Era A."/>
            <person name="Ohbayashi R."/>
            <person name="Uzuka A."/>
            <person name="Nozaki H."/>
            <person name="Yoshikawa H."/>
            <person name="Miyagishima S.Y."/>
        </authorList>
    </citation>
    <scope>NUCLEOTIDE SEQUENCE [LARGE SCALE GENOMIC DNA]</scope>
    <source>
        <strain evidence="2 3">NIES-2499</strain>
    </source>
</reference>